<dbReference type="STRING" id="128390.A0A091WMZ0"/>
<evidence type="ECO:0000313" key="3">
    <source>
        <dbReference type="Proteomes" id="UP000053283"/>
    </source>
</evidence>
<dbReference type="EMBL" id="KL411053">
    <property type="protein sequence ID" value="KFR02891.1"/>
    <property type="molecule type" value="Genomic_DNA"/>
</dbReference>
<protein>
    <submittedName>
        <fullName evidence="2">Uncharacterized protein</fullName>
    </submittedName>
</protein>
<accession>A0A091WMZ0</accession>
<evidence type="ECO:0000313" key="2">
    <source>
        <dbReference type="EMBL" id="KFR02891.1"/>
    </source>
</evidence>
<feature type="non-terminal residue" evidence="2">
    <location>
        <position position="175"/>
    </location>
</feature>
<evidence type="ECO:0000256" key="1">
    <source>
        <dbReference type="SAM" id="MobiDB-lite"/>
    </source>
</evidence>
<gene>
    <name evidence="2" type="ORF">Y956_13421</name>
</gene>
<organism evidence="2 3">
    <name type="scientific">Nipponia nippon</name>
    <name type="common">Crested ibis</name>
    <name type="synonym">Ibis nippon</name>
    <dbReference type="NCBI Taxonomy" id="128390"/>
    <lineage>
        <taxon>Eukaryota</taxon>
        <taxon>Metazoa</taxon>
        <taxon>Chordata</taxon>
        <taxon>Craniata</taxon>
        <taxon>Vertebrata</taxon>
        <taxon>Euteleostomi</taxon>
        <taxon>Archelosauria</taxon>
        <taxon>Archosauria</taxon>
        <taxon>Dinosauria</taxon>
        <taxon>Saurischia</taxon>
        <taxon>Theropoda</taxon>
        <taxon>Coelurosauria</taxon>
        <taxon>Aves</taxon>
        <taxon>Neognathae</taxon>
        <taxon>Neoaves</taxon>
        <taxon>Aequornithes</taxon>
        <taxon>Pelecaniformes</taxon>
        <taxon>Threskiornithidae</taxon>
        <taxon>Nipponia</taxon>
    </lineage>
</organism>
<sequence>NTLLQQLTGRLAKRERPSNRENKVSNSSVSQQFLTSQLPASLEEWIPPSANKRVKPTASLNLKTASWATHLQSTCGHAGRNPISDSKENGENDAGFRSARLNPGDAARNLSTPVSAGITKALFLNDTNLETCSPSEGKNLLSSANYSGGILEGAAGWSPELFFQARSPFSNKPKY</sequence>
<reference evidence="2 3" key="1">
    <citation type="submission" date="2014-04" db="EMBL/GenBank/DDBJ databases">
        <title>Genome evolution of avian class.</title>
        <authorList>
            <person name="Zhang G."/>
            <person name="Li C."/>
        </authorList>
    </citation>
    <scope>NUCLEOTIDE SEQUENCE [LARGE SCALE GENOMIC DNA]</scope>
    <source>
        <strain evidence="2">BGI_Y956</strain>
    </source>
</reference>
<feature type="non-terminal residue" evidence="2">
    <location>
        <position position="1"/>
    </location>
</feature>
<feature type="region of interest" description="Disordered" evidence="1">
    <location>
        <begin position="12"/>
        <end position="32"/>
    </location>
</feature>
<keyword evidence="3" id="KW-1185">Reference proteome</keyword>
<feature type="region of interest" description="Disordered" evidence="1">
    <location>
        <begin position="74"/>
        <end position="107"/>
    </location>
</feature>
<dbReference type="AlphaFoldDB" id="A0A091WMZ0"/>
<name>A0A091WMZ0_NIPNI</name>
<feature type="compositionally biased region" description="Basic and acidic residues" evidence="1">
    <location>
        <begin position="12"/>
        <end position="23"/>
    </location>
</feature>
<dbReference type="Proteomes" id="UP000053283">
    <property type="component" value="Unassembled WGS sequence"/>
</dbReference>
<proteinExistence type="predicted"/>